<dbReference type="InterPro" id="IPR011990">
    <property type="entry name" value="TPR-like_helical_dom_sf"/>
</dbReference>
<dbReference type="InterPro" id="IPR027417">
    <property type="entry name" value="P-loop_NTPase"/>
</dbReference>
<proteinExistence type="predicted"/>
<keyword evidence="6" id="KW-1185">Reference proteome</keyword>
<dbReference type="PROSITE" id="PS50005">
    <property type="entry name" value="TPR"/>
    <property type="match status" value="3"/>
</dbReference>
<dbReference type="SMART" id="SM00028">
    <property type="entry name" value="TPR"/>
    <property type="match status" value="3"/>
</dbReference>
<feature type="repeat" description="TPR" evidence="4">
    <location>
        <begin position="36"/>
        <end position="69"/>
    </location>
</feature>
<dbReference type="Pfam" id="PF13181">
    <property type="entry name" value="TPR_8"/>
    <property type="match status" value="1"/>
</dbReference>
<dbReference type="InterPro" id="IPR013105">
    <property type="entry name" value="TPR_2"/>
</dbReference>
<dbReference type="InterPro" id="IPR019734">
    <property type="entry name" value="TPR_rpt"/>
</dbReference>
<evidence type="ECO:0000256" key="3">
    <source>
        <dbReference type="ARBA" id="ARBA00022803"/>
    </source>
</evidence>
<dbReference type="Pfam" id="PF07719">
    <property type="entry name" value="TPR_2"/>
    <property type="match status" value="1"/>
</dbReference>
<dbReference type="InterPro" id="IPR026634">
    <property type="entry name" value="TPST-like"/>
</dbReference>
<dbReference type="Gene3D" id="1.25.40.10">
    <property type="entry name" value="Tetratricopeptide repeat domain"/>
    <property type="match status" value="1"/>
</dbReference>
<dbReference type="PANTHER" id="PTHR12788:SF10">
    <property type="entry name" value="PROTEIN-TYROSINE SULFOTRANSFERASE"/>
    <property type="match status" value="1"/>
</dbReference>
<sequence length="518" mass="58119">MSHPLHQQAIQLINQGQFVQAHPYLVQLVKDVPTHADGWFLLGIINLEVGQIPKAIQLIEKANGLAPSSEYLAHLARAYSLIGDLHQARQVAEKTPASHLSSALTLDTLGVALSRVGLHELALTYFNKAVENAPENPAFLYNQAVSLKFIGDFDSARQAFERAISINPNHYRAHYALSEIREDSKDIQILSRLQQAYTDADSVDAKLHLAHAMAREFERRHEYRCAFDALTDAKQAYLQHPKFASIDDSPLFDLAIRQLALPTSGGHSNAEPIFVLGMPRSGTTLVERILSSHSQVTSAGELQDFGMAVKHLSATPSRMVLDPETLQQAETIAPEILGQDYLSRTRVVTGKTPRFVDKLPFNFFYLGLIRRALPNAKIICLLRDPLDTIIGNYRQLFSIQSPYYRYAYDIQHSAEFYGRFYHLAHQASRHLDYFLLLDYQQLVSDPEHQIRHLLTFCDLPFEAACLNAEQNTAPVSTASKVQVREAINTRSIGRWRRYADELAPAAAILEAQGIPFDA</sequence>
<gene>
    <name evidence="5" type="ORF">ACFP85_01005</name>
</gene>
<evidence type="ECO:0000256" key="1">
    <source>
        <dbReference type="ARBA" id="ARBA00022679"/>
    </source>
</evidence>
<feature type="repeat" description="TPR" evidence="4">
    <location>
        <begin position="137"/>
        <end position="170"/>
    </location>
</feature>
<comment type="caution">
    <text evidence="5">The sequence shown here is derived from an EMBL/GenBank/DDBJ whole genome shotgun (WGS) entry which is preliminary data.</text>
</comment>
<dbReference type="SUPFAM" id="SSF52540">
    <property type="entry name" value="P-loop containing nucleoside triphosphate hydrolases"/>
    <property type="match status" value="1"/>
</dbReference>
<keyword evidence="3 4" id="KW-0802">TPR repeat</keyword>
<organism evidence="5 6">
    <name type="scientific">Pseudobowmanella zhangzhouensis</name>
    <dbReference type="NCBI Taxonomy" id="1537679"/>
    <lineage>
        <taxon>Bacteria</taxon>
        <taxon>Pseudomonadati</taxon>
        <taxon>Pseudomonadota</taxon>
        <taxon>Gammaproteobacteria</taxon>
        <taxon>Alteromonadales</taxon>
        <taxon>Alteromonadaceae</taxon>
    </lineage>
</organism>
<dbReference type="SUPFAM" id="SSF48452">
    <property type="entry name" value="TPR-like"/>
    <property type="match status" value="1"/>
</dbReference>
<dbReference type="RefSeq" id="WP_131259375.1">
    <property type="nucleotide sequence ID" value="NZ_JBHSUS010000001.1"/>
</dbReference>
<feature type="repeat" description="TPR" evidence="4">
    <location>
        <begin position="103"/>
        <end position="136"/>
    </location>
</feature>
<protein>
    <submittedName>
        <fullName evidence="5">Tetratricopeptide repeat-containing sulfotransferase family protein</fullName>
    </submittedName>
</protein>
<keyword evidence="1" id="KW-0808">Transferase</keyword>
<dbReference type="Gene3D" id="3.40.50.300">
    <property type="entry name" value="P-loop containing nucleotide triphosphate hydrolases"/>
    <property type="match status" value="1"/>
</dbReference>
<reference evidence="6" key="1">
    <citation type="journal article" date="2019" name="Int. J. Syst. Evol. Microbiol.">
        <title>The Global Catalogue of Microorganisms (GCM) 10K type strain sequencing project: providing services to taxonomists for standard genome sequencing and annotation.</title>
        <authorList>
            <consortium name="The Broad Institute Genomics Platform"/>
            <consortium name="The Broad Institute Genome Sequencing Center for Infectious Disease"/>
            <person name="Wu L."/>
            <person name="Ma J."/>
        </authorList>
    </citation>
    <scope>NUCLEOTIDE SEQUENCE [LARGE SCALE GENOMIC DNA]</scope>
    <source>
        <strain evidence="6">CGMCC 1.16031</strain>
    </source>
</reference>
<dbReference type="EMBL" id="JBHSUS010000001">
    <property type="protein sequence ID" value="MFC6438741.1"/>
    <property type="molecule type" value="Genomic_DNA"/>
</dbReference>
<evidence type="ECO:0000256" key="4">
    <source>
        <dbReference type="PROSITE-ProRule" id="PRU00339"/>
    </source>
</evidence>
<keyword evidence="2" id="KW-0677">Repeat</keyword>
<name>A0ABW1XG57_9ALTE</name>
<dbReference type="Pfam" id="PF13432">
    <property type="entry name" value="TPR_16"/>
    <property type="match status" value="1"/>
</dbReference>
<evidence type="ECO:0000313" key="5">
    <source>
        <dbReference type="EMBL" id="MFC6438741.1"/>
    </source>
</evidence>
<dbReference type="PANTHER" id="PTHR12788">
    <property type="entry name" value="PROTEIN-TYROSINE SULFOTRANSFERASE 2"/>
    <property type="match status" value="1"/>
</dbReference>
<evidence type="ECO:0000256" key="2">
    <source>
        <dbReference type="ARBA" id="ARBA00022737"/>
    </source>
</evidence>
<accession>A0ABW1XG57</accession>
<evidence type="ECO:0000313" key="6">
    <source>
        <dbReference type="Proteomes" id="UP001596364"/>
    </source>
</evidence>
<dbReference type="Pfam" id="PF13469">
    <property type="entry name" value="Sulfotransfer_3"/>
    <property type="match status" value="1"/>
</dbReference>
<dbReference type="Proteomes" id="UP001596364">
    <property type="component" value="Unassembled WGS sequence"/>
</dbReference>